<dbReference type="Proteomes" id="UP001652642">
    <property type="component" value="Chromosome 3"/>
</dbReference>
<keyword evidence="3" id="KW-1185">Reference proteome</keyword>
<evidence type="ECO:0000313" key="4">
    <source>
        <dbReference type="RefSeq" id="XP_072851626.1"/>
    </source>
</evidence>
<dbReference type="SMART" id="SM00233">
    <property type="entry name" value="PH"/>
    <property type="match status" value="1"/>
</dbReference>
<evidence type="ECO:0000259" key="2">
    <source>
        <dbReference type="PROSITE" id="PS50003"/>
    </source>
</evidence>
<feature type="domain" description="PH" evidence="2">
    <location>
        <begin position="16"/>
        <end position="131"/>
    </location>
</feature>
<sequence>MDSPRKSSIGNCDYEDVYKHSFFIKSPPIHLFTNQTSWKKRYFILSKTGKNGCVLRYLKGHQLKGSIEINEASEVEIGISDTEKMSTVKKMFKCQPTEVMTIRTENRTFYLIGTDSKHIEDWATFLFAACRGIEKPELRSRSYSLPAAATTEDGLCPSNEYEELETAASKKRPASYPTPQVSCEEKHVYDSPRKLLLRLRHLTNAPLEEPLEENCKTENIYVYPRRVLAQSDDFLAEVSIMEQSSSSDELKLKSNNEYMSMKELLLGVTEEDIQPACKKNESLTLPESQKKSSNTQVPEDKPMKPMPLLRTSKPEKNSKISSLSVVQLSIILSKITDDDQLEDVNIIFPRGDFVNCLTLLEASGHICISQWNDQHHLGCIFHQGDYIMAVNDLHVKSIDEISLFTSRSTRKEVKVTIRRIPDSNILHAKGCKCS</sequence>
<dbReference type="Pfam" id="PF00169">
    <property type="entry name" value="PH"/>
    <property type="match status" value="1"/>
</dbReference>
<name>A0ABM5G1V0_9SAUR</name>
<dbReference type="SUPFAM" id="SSF50729">
    <property type="entry name" value="PH domain-like"/>
    <property type="match status" value="1"/>
</dbReference>
<dbReference type="PANTHER" id="PTHR47014:SF1">
    <property type="entry name" value="PLECKSTRIN HOMOLOGY DOMAIN-CONTAINING FAMILY S MEMBER 1"/>
    <property type="match status" value="1"/>
</dbReference>
<dbReference type="PROSITE" id="PS50003">
    <property type="entry name" value="PH_DOMAIN"/>
    <property type="match status" value="1"/>
</dbReference>
<gene>
    <name evidence="4 5" type="primary">PLEKHS1</name>
</gene>
<protein>
    <submittedName>
        <fullName evidence="4 5">Pleckstrin homology domain-containing family S member 1 isoform X1</fullName>
    </submittedName>
</protein>
<reference evidence="4 5" key="1">
    <citation type="submission" date="2025-05" db="UniProtKB">
        <authorList>
            <consortium name="RefSeq"/>
        </authorList>
    </citation>
    <scope>IDENTIFICATION</scope>
</reference>
<dbReference type="RefSeq" id="XP_072851627.1">
    <property type="nucleotide sequence ID" value="XM_072995526.1"/>
</dbReference>
<dbReference type="InterPro" id="IPR001849">
    <property type="entry name" value="PH_domain"/>
</dbReference>
<dbReference type="Gene3D" id="2.30.29.30">
    <property type="entry name" value="Pleckstrin-homology domain (PH domain)/Phosphotyrosine-binding domain (PTB)"/>
    <property type="match status" value="1"/>
</dbReference>
<evidence type="ECO:0000313" key="5">
    <source>
        <dbReference type="RefSeq" id="XP_072851627.1"/>
    </source>
</evidence>
<dbReference type="InterPro" id="IPR042986">
    <property type="entry name" value="PLEKHS1"/>
</dbReference>
<organism evidence="3 4">
    <name type="scientific">Pogona vitticeps</name>
    <name type="common">central bearded dragon</name>
    <dbReference type="NCBI Taxonomy" id="103695"/>
    <lineage>
        <taxon>Eukaryota</taxon>
        <taxon>Metazoa</taxon>
        <taxon>Chordata</taxon>
        <taxon>Craniata</taxon>
        <taxon>Vertebrata</taxon>
        <taxon>Euteleostomi</taxon>
        <taxon>Lepidosauria</taxon>
        <taxon>Squamata</taxon>
        <taxon>Bifurcata</taxon>
        <taxon>Unidentata</taxon>
        <taxon>Episquamata</taxon>
        <taxon>Toxicofera</taxon>
        <taxon>Iguania</taxon>
        <taxon>Acrodonta</taxon>
        <taxon>Agamidae</taxon>
        <taxon>Amphibolurinae</taxon>
        <taxon>Pogona</taxon>
    </lineage>
</organism>
<feature type="compositionally biased region" description="Polar residues" evidence="1">
    <location>
        <begin position="282"/>
        <end position="297"/>
    </location>
</feature>
<evidence type="ECO:0000256" key="1">
    <source>
        <dbReference type="SAM" id="MobiDB-lite"/>
    </source>
</evidence>
<dbReference type="GeneID" id="110071995"/>
<accession>A0ABM5G1V0</accession>
<dbReference type="InterPro" id="IPR011993">
    <property type="entry name" value="PH-like_dom_sf"/>
</dbReference>
<dbReference type="RefSeq" id="XP_072851626.1">
    <property type="nucleotide sequence ID" value="XM_072995525.1"/>
</dbReference>
<evidence type="ECO:0000313" key="3">
    <source>
        <dbReference type="Proteomes" id="UP001652642"/>
    </source>
</evidence>
<feature type="region of interest" description="Disordered" evidence="1">
    <location>
        <begin position="280"/>
        <end position="315"/>
    </location>
</feature>
<dbReference type="PANTHER" id="PTHR47014">
    <property type="entry name" value="PLECKSTRIN HOMOLOGY DOMAIN-CONTAINING FAMILY S MEMBER 1"/>
    <property type="match status" value="1"/>
</dbReference>
<proteinExistence type="predicted"/>